<gene>
    <name evidence="2" type="ORF">EAT49_01555</name>
</gene>
<dbReference type="AlphaFoldDB" id="A0A3N2R9F3"/>
<sequence length="259" mass="28220">MTEVTLPRPETTDESYFDAGAALAALEAGEPVAFPPFDLVHWGGFCWCLNYRRDPVQSALRQGRFYEEGQLAVLKRHLRGGAHVIDIGANIGNHSIWFARRAGAARVVVAEPNPLALAPLMANVLVNGLREVIDLTRIGVGLSDEAAAGLRMKRHDRNLGATRMFPEGGDLRVVRGDDLFATERPDLIKIDVEGMEMKVLSGLESIVSDHRPLLFVEVDAANEGAFADWCASRDYGAERLAATSDHGSNWLATCRRSGG</sequence>
<dbReference type="EMBL" id="RDRB01000001">
    <property type="protein sequence ID" value="ROU04110.1"/>
    <property type="molecule type" value="Genomic_DNA"/>
</dbReference>
<evidence type="ECO:0000313" key="3">
    <source>
        <dbReference type="Proteomes" id="UP000268016"/>
    </source>
</evidence>
<dbReference type="RefSeq" id="WP_123640518.1">
    <property type="nucleotide sequence ID" value="NZ_ML119081.1"/>
</dbReference>
<keyword evidence="2" id="KW-0808">Transferase</keyword>
<dbReference type="Pfam" id="PF05050">
    <property type="entry name" value="Methyltransf_21"/>
    <property type="match status" value="1"/>
</dbReference>
<feature type="domain" description="Methyltransferase FkbM" evidence="1">
    <location>
        <begin position="86"/>
        <end position="227"/>
    </location>
</feature>
<dbReference type="OrthoDB" id="5679686at2"/>
<keyword evidence="3" id="KW-1185">Reference proteome</keyword>
<dbReference type="NCBIfam" id="TIGR01444">
    <property type="entry name" value="fkbM_fam"/>
    <property type="match status" value="1"/>
</dbReference>
<proteinExistence type="predicted"/>
<dbReference type="InterPro" id="IPR052514">
    <property type="entry name" value="SAM-dependent_MTase"/>
</dbReference>
<dbReference type="GO" id="GO:0008168">
    <property type="term" value="F:methyltransferase activity"/>
    <property type="evidence" value="ECO:0007669"/>
    <property type="project" value="UniProtKB-KW"/>
</dbReference>
<name>A0A3N2R9F3_9RHOB</name>
<comment type="caution">
    <text evidence="2">The sequence shown here is derived from an EMBL/GenBank/DDBJ whole genome shotgun (WGS) entry which is preliminary data.</text>
</comment>
<dbReference type="Gene3D" id="3.40.50.150">
    <property type="entry name" value="Vaccinia Virus protein VP39"/>
    <property type="match status" value="1"/>
</dbReference>
<dbReference type="InterPro" id="IPR006342">
    <property type="entry name" value="FkbM_mtfrase"/>
</dbReference>
<keyword evidence="2" id="KW-0489">Methyltransferase</keyword>
<dbReference type="PANTHER" id="PTHR34203:SF15">
    <property type="entry name" value="SLL1173 PROTEIN"/>
    <property type="match status" value="1"/>
</dbReference>
<evidence type="ECO:0000313" key="2">
    <source>
        <dbReference type="EMBL" id="ROU04110.1"/>
    </source>
</evidence>
<dbReference type="GO" id="GO:0032259">
    <property type="term" value="P:methylation"/>
    <property type="evidence" value="ECO:0007669"/>
    <property type="project" value="UniProtKB-KW"/>
</dbReference>
<dbReference type="Proteomes" id="UP000268016">
    <property type="component" value="Unassembled WGS sequence"/>
</dbReference>
<protein>
    <submittedName>
        <fullName evidence="2">FkbM family methyltransferase</fullName>
    </submittedName>
</protein>
<evidence type="ECO:0000259" key="1">
    <source>
        <dbReference type="Pfam" id="PF05050"/>
    </source>
</evidence>
<dbReference type="SUPFAM" id="SSF53335">
    <property type="entry name" value="S-adenosyl-L-methionine-dependent methyltransferases"/>
    <property type="match status" value="1"/>
</dbReference>
<dbReference type="PANTHER" id="PTHR34203">
    <property type="entry name" value="METHYLTRANSFERASE, FKBM FAMILY PROTEIN"/>
    <property type="match status" value="1"/>
</dbReference>
<accession>A0A3N2R9F3</accession>
<reference evidence="2 3" key="1">
    <citation type="submission" date="2018-10" db="EMBL/GenBank/DDBJ databases">
        <title>Histidinibacterium lentulum gen. nov., sp. nov., a marine bacterium from the culture broth of Picochlorum sp. 122.</title>
        <authorList>
            <person name="Wang G."/>
        </authorList>
    </citation>
    <scope>NUCLEOTIDE SEQUENCE [LARGE SCALE GENOMIC DNA]</scope>
    <source>
        <strain evidence="2 3">B17</strain>
    </source>
</reference>
<organism evidence="2 3">
    <name type="scientific">Histidinibacterium lentulum</name>
    <dbReference type="NCBI Taxonomy" id="2480588"/>
    <lineage>
        <taxon>Bacteria</taxon>
        <taxon>Pseudomonadati</taxon>
        <taxon>Pseudomonadota</taxon>
        <taxon>Alphaproteobacteria</taxon>
        <taxon>Rhodobacterales</taxon>
        <taxon>Paracoccaceae</taxon>
        <taxon>Histidinibacterium</taxon>
    </lineage>
</organism>
<dbReference type="InterPro" id="IPR029063">
    <property type="entry name" value="SAM-dependent_MTases_sf"/>
</dbReference>